<evidence type="ECO:0000256" key="1">
    <source>
        <dbReference type="SAM" id="SignalP"/>
    </source>
</evidence>
<dbReference type="PANTHER" id="PTHR42951:SF14">
    <property type="entry name" value="METALLO-BETA-LACTAMASE SUPERFAMILY PROTEIN"/>
    <property type="match status" value="1"/>
</dbReference>
<comment type="caution">
    <text evidence="3">The sequence shown here is derived from an EMBL/GenBank/DDBJ whole genome shotgun (WGS) entry which is preliminary data.</text>
</comment>
<keyword evidence="1" id="KW-0732">Signal</keyword>
<dbReference type="PANTHER" id="PTHR42951">
    <property type="entry name" value="METALLO-BETA-LACTAMASE DOMAIN-CONTAINING"/>
    <property type="match status" value="1"/>
</dbReference>
<proteinExistence type="predicted"/>
<accession>A0ABQ4PKS7</accession>
<dbReference type="InterPro" id="IPR050855">
    <property type="entry name" value="NDM-1-like"/>
</dbReference>
<dbReference type="SUPFAM" id="SSF56281">
    <property type="entry name" value="Metallo-hydrolase/oxidoreductase"/>
    <property type="match status" value="1"/>
</dbReference>
<dbReference type="Pfam" id="PF00753">
    <property type="entry name" value="Lactamase_B"/>
    <property type="match status" value="1"/>
</dbReference>
<gene>
    <name evidence="3" type="ORF">TUM4438_30120</name>
</gene>
<protein>
    <submittedName>
        <fullName evidence="3">MBL fold metallo-hydrolase</fullName>
    </submittedName>
</protein>
<reference evidence="3" key="1">
    <citation type="submission" date="2021-05" db="EMBL/GenBank/DDBJ databases">
        <title>Molecular characterization for Shewanella algae harboring chromosomal blaOXA-55-like strains isolated from clinical and environment sample.</title>
        <authorList>
            <person name="Ohama Y."/>
            <person name="Aoki K."/>
            <person name="Harada S."/>
            <person name="Moriya K."/>
            <person name="Ishii Y."/>
            <person name="Tateda K."/>
        </authorList>
    </citation>
    <scope>NUCLEOTIDE SEQUENCE</scope>
    <source>
        <strain evidence="3">JCM 11563</strain>
    </source>
</reference>
<dbReference type="EMBL" id="BPEY01000058">
    <property type="protein sequence ID" value="GIU48527.1"/>
    <property type="molecule type" value="Genomic_DNA"/>
</dbReference>
<name>A0ABQ4PKS7_9GAMM</name>
<evidence type="ECO:0000313" key="4">
    <source>
        <dbReference type="Proteomes" id="UP000887104"/>
    </source>
</evidence>
<dbReference type="Gene3D" id="3.60.15.10">
    <property type="entry name" value="Ribonuclease Z/Hydroxyacylglutathione hydrolase-like"/>
    <property type="match status" value="1"/>
</dbReference>
<feature type="signal peptide" evidence="1">
    <location>
        <begin position="1"/>
        <end position="26"/>
    </location>
</feature>
<feature type="domain" description="Metallo-beta-lactamase" evidence="2">
    <location>
        <begin position="41"/>
        <end position="243"/>
    </location>
</feature>
<evidence type="ECO:0000259" key="2">
    <source>
        <dbReference type="SMART" id="SM00849"/>
    </source>
</evidence>
<organism evidence="3 4">
    <name type="scientific">Shewanella sairae</name>
    <dbReference type="NCBI Taxonomy" id="190310"/>
    <lineage>
        <taxon>Bacteria</taxon>
        <taxon>Pseudomonadati</taxon>
        <taxon>Pseudomonadota</taxon>
        <taxon>Gammaproteobacteria</taxon>
        <taxon>Alteromonadales</taxon>
        <taxon>Shewanellaceae</taxon>
        <taxon>Shewanella</taxon>
    </lineage>
</organism>
<dbReference type="InterPro" id="IPR001279">
    <property type="entry name" value="Metallo-B-lactamas"/>
</dbReference>
<keyword evidence="4" id="KW-1185">Reference proteome</keyword>
<feature type="chain" id="PRO_5045827277" evidence="1">
    <location>
        <begin position="27"/>
        <end position="303"/>
    </location>
</feature>
<dbReference type="SMART" id="SM00849">
    <property type="entry name" value="Lactamase_B"/>
    <property type="match status" value="1"/>
</dbReference>
<dbReference type="InterPro" id="IPR036866">
    <property type="entry name" value="RibonucZ/Hydroxyglut_hydro"/>
</dbReference>
<dbReference type="RefSeq" id="WP_220781986.1">
    <property type="nucleotide sequence ID" value="NZ_BPEY01000058.1"/>
</dbReference>
<sequence>MMVRKMFGMLFISIYLLLNSITNAYAVGDISVDAFKGATATVNSYLFSNGKSLIVMDVQRSTSEAEKLAEVIDAKGLPLSFILISHGHPDHYIGMNLLMEKFPAAKVVVANNVIKKDIIGFSNWMESVGWLDNEPALKPKSALNPKGFDYENNISVISGDRLAFSDGGELKLETRYLPAEANHVTTIYVDGLNSLFTSDLGYNKVHLWMGQGVTDEHIKNWKAQLLEFNNAYEDPTLVIYPGHGDATNSGLFKAMIDYIDDFQSITKTASSRAEAMAAMKERYPDYKEADFLLKYSVDFHVEE</sequence>
<dbReference type="Proteomes" id="UP000887104">
    <property type="component" value="Unassembled WGS sequence"/>
</dbReference>
<evidence type="ECO:0000313" key="3">
    <source>
        <dbReference type="EMBL" id="GIU48527.1"/>
    </source>
</evidence>